<keyword evidence="2" id="KW-0472">Membrane</keyword>
<feature type="transmembrane region" description="Helical" evidence="2">
    <location>
        <begin position="52"/>
        <end position="78"/>
    </location>
</feature>
<dbReference type="OrthoDB" id="3573673at2"/>
<dbReference type="GeneID" id="80451304"/>
<dbReference type="PANTHER" id="PTHR33392">
    <property type="entry name" value="POLYISOPRENYL-TEICHOIC ACID--PEPTIDOGLYCAN TEICHOIC ACID TRANSFERASE TAGU"/>
    <property type="match status" value="1"/>
</dbReference>
<dbReference type="RefSeq" id="WP_096380182.1">
    <property type="nucleotide sequence ID" value="NZ_AP017457.1"/>
</dbReference>
<accession>A0A173LUZ8</accession>
<gene>
    <name evidence="4" type="ORF">AUMI_11210</name>
</gene>
<dbReference type="Gene3D" id="3.40.630.190">
    <property type="entry name" value="LCP protein"/>
    <property type="match status" value="1"/>
</dbReference>
<dbReference type="EMBL" id="AP017457">
    <property type="protein sequence ID" value="BAU98663.1"/>
    <property type="molecule type" value="Genomic_DNA"/>
</dbReference>
<feature type="domain" description="Cell envelope-related transcriptional attenuator" evidence="3">
    <location>
        <begin position="185"/>
        <end position="374"/>
    </location>
</feature>
<feature type="transmembrane region" description="Helical" evidence="2">
    <location>
        <begin position="84"/>
        <end position="106"/>
    </location>
</feature>
<evidence type="ECO:0000313" key="5">
    <source>
        <dbReference type="Proteomes" id="UP000243847"/>
    </source>
</evidence>
<feature type="transmembrane region" description="Helical" evidence="2">
    <location>
        <begin position="118"/>
        <end position="141"/>
    </location>
</feature>
<evidence type="ECO:0000313" key="4">
    <source>
        <dbReference type="EMBL" id="BAU98663.1"/>
    </source>
</evidence>
<dbReference type="InterPro" id="IPR050922">
    <property type="entry name" value="LytR/CpsA/Psr_CW_biosynth"/>
</dbReference>
<feature type="transmembrane region" description="Helical" evidence="2">
    <location>
        <begin position="22"/>
        <end position="40"/>
    </location>
</feature>
<reference evidence="4 5" key="1">
    <citation type="journal article" date="2016" name="Genome Announc.">
        <title>Complete Genome Sequence of Aurantimicrobium minutum Type Strain KNCT, a Planktonic Ultramicrobacterium Isolated from River Water.</title>
        <authorList>
            <person name="Nakai R."/>
            <person name="Fujisawa T."/>
            <person name="Nakamura Y."/>
            <person name="Nishide H."/>
            <person name="Uchiyama I."/>
            <person name="Baba T."/>
            <person name="Toyoda A."/>
            <person name="Fujiyama A."/>
            <person name="Naganuma T."/>
            <person name="Niki H."/>
        </authorList>
    </citation>
    <scope>NUCLEOTIDE SEQUENCE [LARGE SCALE GENOMIC DNA]</scope>
    <source>
        <strain evidence="4 5">KNC</strain>
    </source>
</reference>
<dbReference type="AlphaFoldDB" id="A0A173LUZ8"/>
<dbReference type="NCBIfam" id="TIGR00350">
    <property type="entry name" value="lytR_cpsA_psr"/>
    <property type="match status" value="1"/>
</dbReference>
<evidence type="ECO:0000256" key="1">
    <source>
        <dbReference type="ARBA" id="ARBA00006068"/>
    </source>
</evidence>
<protein>
    <submittedName>
        <fullName evidence="4">Transcriptional attenuation protein</fullName>
    </submittedName>
</protein>
<keyword evidence="2" id="KW-1133">Transmembrane helix</keyword>
<sequence>MSQTSPLRYPDTSSQKVMTTRAWWLVILNFLIPGSVQALAGNKRLGKIGLGATLTLVVFAALVLVLGLLWPTAVFFIFTWGPTLFVGQIALFFYAILWLVLTLDTLRLIRIVKTGPRARWWVASVTVVMMVLVSGGAAYAASLTGSLNSALGKIFVAGPSVPPVDGQYNFLLLGGDAGEDRDGLRTDTAQVVSINAETGQATIIGMPRDLQNVPFNQDSPMYSLYPGGYSQETGEYCTRWACLNTVYVAGELNHPDLYPDAAANGSSPGIEAMRDAAEAITGLDIQYYVLIDMQGLQNLIDSLGGVTITVEERIAIAEPGTPEDQVPEWIEIGEQHMDGYHAMMYMRSRWSGTGDYDRMKRQQQVQEALLRQMNPANVLAKFQEIAAAGTQVVKTDIPQSMLGYFVDLGLKTKELPVTHIELTPYYEPFPVDTEYPDYPGIRTYIDSVIHPPTPTATPTP</sequence>
<comment type="similarity">
    <text evidence="1">Belongs to the LytR/CpsA/Psr (LCP) family.</text>
</comment>
<dbReference type="KEGG" id="amin:AUMI_11210"/>
<evidence type="ECO:0000259" key="3">
    <source>
        <dbReference type="Pfam" id="PF03816"/>
    </source>
</evidence>
<evidence type="ECO:0000256" key="2">
    <source>
        <dbReference type="SAM" id="Phobius"/>
    </source>
</evidence>
<proteinExistence type="inferred from homology"/>
<dbReference type="Proteomes" id="UP000243847">
    <property type="component" value="Chromosome sequence1"/>
</dbReference>
<dbReference type="InterPro" id="IPR004474">
    <property type="entry name" value="LytR_CpsA_psr"/>
</dbReference>
<organism evidence="4 5">
    <name type="scientific">Aurantimicrobium minutum</name>
    <dbReference type="NCBI Taxonomy" id="708131"/>
    <lineage>
        <taxon>Bacteria</taxon>
        <taxon>Bacillati</taxon>
        <taxon>Actinomycetota</taxon>
        <taxon>Actinomycetes</taxon>
        <taxon>Micrococcales</taxon>
        <taxon>Microbacteriaceae</taxon>
        <taxon>Aurantimicrobium</taxon>
    </lineage>
</organism>
<name>A0A173LUZ8_9MICO</name>
<keyword evidence="2" id="KW-0812">Transmembrane</keyword>
<dbReference type="PANTHER" id="PTHR33392:SF6">
    <property type="entry name" value="POLYISOPRENYL-TEICHOIC ACID--PEPTIDOGLYCAN TEICHOIC ACID TRANSFERASE TAGU"/>
    <property type="match status" value="1"/>
</dbReference>
<dbReference type="Pfam" id="PF03816">
    <property type="entry name" value="LytR_cpsA_psr"/>
    <property type="match status" value="1"/>
</dbReference>